<feature type="transmembrane region" description="Helical" evidence="8">
    <location>
        <begin position="268"/>
        <end position="289"/>
    </location>
</feature>
<evidence type="ECO:0000259" key="9">
    <source>
        <dbReference type="Pfam" id="PF00482"/>
    </source>
</evidence>
<evidence type="ECO:0000256" key="5">
    <source>
        <dbReference type="ARBA" id="ARBA00022692"/>
    </source>
</evidence>
<evidence type="ECO:0000256" key="7">
    <source>
        <dbReference type="ARBA" id="ARBA00023136"/>
    </source>
</evidence>
<dbReference type="AlphaFoldDB" id="A0A5E7VKG8"/>
<evidence type="ECO:0000256" key="4">
    <source>
        <dbReference type="ARBA" id="ARBA00022519"/>
    </source>
</evidence>
<feature type="transmembrane region" description="Helical" evidence="8">
    <location>
        <begin position="161"/>
        <end position="187"/>
    </location>
</feature>
<dbReference type="InterPro" id="IPR018076">
    <property type="entry name" value="T2SS_GspF_dom"/>
</dbReference>
<evidence type="ECO:0000256" key="1">
    <source>
        <dbReference type="ARBA" id="ARBA00004429"/>
    </source>
</evidence>
<dbReference type="Pfam" id="PF00482">
    <property type="entry name" value="T2SSF"/>
    <property type="match status" value="2"/>
</dbReference>
<evidence type="ECO:0000256" key="2">
    <source>
        <dbReference type="ARBA" id="ARBA00005745"/>
    </source>
</evidence>
<evidence type="ECO:0000256" key="3">
    <source>
        <dbReference type="ARBA" id="ARBA00022475"/>
    </source>
</evidence>
<dbReference type="GO" id="GO:0005886">
    <property type="term" value="C:plasma membrane"/>
    <property type="evidence" value="ECO:0007669"/>
    <property type="project" value="UniProtKB-SubCell"/>
</dbReference>
<evidence type="ECO:0000256" key="6">
    <source>
        <dbReference type="ARBA" id="ARBA00022989"/>
    </source>
</evidence>
<evidence type="ECO:0000313" key="11">
    <source>
        <dbReference type="Proteomes" id="UP000327191"/>
    </source>
</evidence>
<evidence type="ECO:0000313" key="10">
    <source>
        <dbReference type="EMBL" id="VVQ23209.1"/>
    </source>
</evidence>
<dbReference type="PRINTS" id="PR00812">
    <property type="entry name" value="BCTERIALGSPF"/>
</dbReference>
<feature type="transmembrane region" description="Helical" evidence="8">
    <location>
        <begin position="207"/>
        <end position="236"/>
    </location>
</feature>
<dbReference type="EMBL" id="CABVJE010000030">
    <property type="protein sequence ID" value="VVQ23209.1"/>
    <property type="molecule type" value="Genomic_DNA"/>
</dbReference>
<feature type="domain" description="Type II secretion system protein GspF" evidence="9">
    <location>
        <begin position="268"/>
        <end position="389"/>
    </location>
</feature>
<evidence type="ECO:0000256" key="8">
    <source>
        <dbReference type="SAM" id="Phobius"/>
    </source>
</evidence>
<feature type="transmembrane region" description="Helical" evidence="8">
    <location>
        <begin position="370"/>
        <end position="390"/>
    </location>
</feature>
<dbReference type="PANTHER" id="PTHR30012">
    <property type="entry name" value="GENERAL SECRETION PATHWAY PROTEIN"/>
    <property type="match status" value="1"/>
</dbReference>
<reference evidence="10 11" key="1">
    <citation type="submission" date="2019-09" db="EMBL/GenBank/DDBJ databases">
        <authorList>
            <person name="Chandra G."/>
            <person name="Truman W A."/>
        </authorList>
    </citation>
    <scope>NUCLEOTIDE SEQUENCE [LARGE SCALE GENOMIC DNA]</scope>
    <source>
        <strain evidence="10">PS938</strain>
    </source>
</reference>
<dbReference type="InterPro" id="IPR003004">
    <property type="entry name" value="GspF/PilC"/>
</dbReference>
<keyword evidence="3" id="KW-1003">Cell membrane</keyword>
<proteinExistence type="inferred from homology"/>
<feature type="domain" description="Type II secretion system protein GspF" evidence="9">
    <location>
        <begin position="65"/>
        <end position="188"/>
    </location>
</feature>
<keyword evidence="4" id="KW-0997">Cell inner membrane</keyword>
<accession>A0A5E7VKG8</accession>
<comment type="subcellular location">
    <subcellularLocation>
        <location evidence="1">Cell inner membrane</location>
        <topology evidence="1">Multi-pass membrane protein</topology>
    </subcellularLocation>
</comment>
<dbReference type="PANTHER" id="PTHR30012:SF7">
    <property type="entry name" value="PROTEIN TRANSPORT PROTEIN HOFC HOMOLOG"/>
    <property type="match status" value="1"/>
</dbReference>
<organism evidence="10 11">
    <name type="scientific">Pseudomonas fluorescens</name>
    <dbReference type="NCBI Taxonomy" id="294"/>
    <lineage>
        <taxon>Bacteria</taxon>
        <taxon>Pseudomonadati</taxon>
        <taxon>Pseudomonadota</taxon>
        <taxon>Gammaproteobacteria</taxon>
        <taxon>Pseudomonadales</taxon>
        <taxon>Pseudomonadaceae</taxon>
        <taxon>Pseudomonas</taxon>
    </lineage>
</organism>
<gene>
    <name evidence="10" type="primary">epsF_2</name>
    <name evidence="10" type="ORF">PS938_05358</name>
</gene>
<keyword evidence="6 8" id="KW-1133">Transmembrane helix</keyword>
<keyword evidence="7 8" id="KW-0472">Membrane</keyword>
<comment type="similarity">
    <text evidence="2">Belongs to the GSP F family.</text>
</comment>
<dbReference type="Proteomes" id="UP000327191">
    <property type="component" value="Unassembled WGS sequence"/>
</dbReference>
<dbReference type="Gene3D" id="1.20.81.30">
    <property type="entry name" value="Type II secretion system (T2SS), domain F"/>
    <property type="match status" value="2"/>
</dbReference>
<protein>
    <submittedName>
        <fullName evidence="10">Type II secretion system protein F</fullName>
    </submittedName>
</protein>
<dbReference type="GO" id="GO:0015628">
    <property type="term" value="P:protein secretion by the type II secretion system"/>
    <property type="evidence" value="ECO:0007669"/>
    <property type="project" value="TreeGrafter"/>
</dbReference>
<name>A0A5E7VKG8_PSEFL</name>
<dbReference type="InterPro" id="IPR042094">
    <property type="entry name" value="T2SS_GspF_sf"/>
</dbReference>
<keyword evidence="5 8" id="KW-0812">Transmembrane</keyword>
<sequence>MATMRFHLKAVGKAGVVSMTVEAPGHSEARRIAEDQGLRVVSLHAERHWRALRLHRRETFNLVLFSQELTTLLNAGLPLIDALESLAEKENAPQARKTLNELVRLLYEGKSFSQALSQLAAVFPPLYVALVQSSEKTGAVGDALGRYVSYRQRMDEVRQKIISASIYPLLLLVVGGGVVLFLMGYVVPRFSLVFEGLGSNLPWMSQILMSSGMFLHTHQGEFFGGLLAIIVALTLLQRQPAFRRGLDRLIEKLPAVHQRIFMYELARFYRSLGILLQGGIPLVTAMGMVRGLLSVASRTRLDQACDRVREGQSLSAALELNHLVTPVSLRLLRAGEQSGNLGQMMERSADFYDEEISRWIEWFVRLFEPLLMTFIGLLIGVIVILMYIPIFELASSIH</sequence>